<keyword evidence="1" id="KW-0511">Multifunctional enzyme</keyword>
<dbReference type="PANTHER" id="PTHR37984:SF5">
    <property type="entry name" value="PROTEIN NYNRIN-LIKE"/>
    <property type="match status" value="1"/>
</dbReference>
<evidence type="ECO:0000313" key="4">
    <source>
        <dbReference type="Proteomes" id="UP001558713"/>
    </source>
</evidence>
<dbReference type="InterPro" id="IPR043502">
    <property type="entry name" value="DNA/RNA_pol_sf"/>
</dbReference>
<dbReference type="Pfam" id="PF17919">
    <property type="entry name" value="RT_RNaseH_2"/>
    <property type="match status" value="1"/>
</dbReference>
<dbReference type="Gene3D" id="3.30.70.270">
    <property type="match status" value="1"/>
</dbReference>
<reference evidence="3 4" key="1">
    <citation type="submission" date="2024-04" db="EMBL/GenBank/DDBJ databases">
        <title>Genome assembly C_amara_ONT_v2.</title>
        <authorList>
            <person name="Yant L."/>
            <person name="Moore C."/>
            <person name="Slenker M."/>
        </authorList>
    </citation>
    <scope>NUCLEOTIDE SEQUENCE [LARGE SCALE GENOMIC DNA]</scope>
    <source>
        <tissue evidence="3">Leaf</tissue>
    </source>
</reference>
<dbReference type="EMBL" id="JBANAX010000896">
    <property type="protein sequence ID" value="KAL1189487.1"/>
    <property type="molecule type" value="Genomic_DNA"/>
</dbReference>
<name>A0ABD0Z472_CARAN</name>
<gene>
    <name evidence="3" type="ORF">V5N11_000404</name>
</gene>
<evidence type="ECO:0000256" key="1">
    <source>
        <dbReference type="ARBA" id="ARBA00023268"/>
    </source>
</evidence>
<dbReference type="Proteomes" id="UP001558713">
    <property type="component" value="Unassembled WGS sequence"/>
</dbReference>
<accession>A0ABD0Z472</accession>
<dbReference type="AlphaFoldDB" id="A0ABD0Z472"/>
<evidence type="ECO:0000313" key="3">
    <source>
        <dbReference type="EMBL" id="KAL1189487.1"/>
    </source>
</evidence>
<organism evidence="3 4">
    <name type="scientific">Cardamine amara subsp. amara</name>
    <dbReference type="NCBI Taxonomy" id="228776"/>
    <lineage>
        <taxon>Eukaryota</taxon>
        <taxon>Viridiplantae</taxon>
        <taxon>Streptophyta</taxon>
        <taxon>Embryophyta</taxon>
        <taxon>Tracheophyta</taxon>
        <taxon>Spermatophyta</taxon>
        <taxon>Magnoliopsida</taxon>
        <taxon>eudicotyledons</taxon>
        <taxon>Gunneridae</taxon>
        <taxon>Pentapetalae</taxon>
        <taxon>rosids</taxon>
        <taxon>malvids</taxon>
        <taxon>Brassicales</taxon>
        <taxon>Brassicaceae</taxon>
        <taxon>Cardamineae</taxon>
        <taxon>Cardamine</taxon>
    </lineage>
</organism>
<evidence type="ECO:0000259" key="2">
    <source>
        <dbReference type="Pfam" id="PF17919"/>
    </source>
</evidence>
<sequence length="153" mass="17203">MAKEARQGKVLYAICFSEEPKDISPLTSEIQTVVQEFEDLFDTPNSLPPHRPIEHHITMKEGANPVNVRPYRYAHFQKGEIGRPLTNLLRKGQFSFGAEANEAFEKLKTAMTTTPTLALPDFTKPFVIQTDAFDQGIGAVLSQNEQPISFMYS</sequence>
<dbReference type="SUPFAM" id="SSF56672">
    <property type="entry name" value="DNA/RNA polymerases"/>
    <property type="match status" value="2"/>
</dbReference>
<proteinExistence type="predicted"/>
<dbReference type="PANTHER" id="PTHR37984">
    <property type="entry name" value="PROTEIN CBG26694"/>
    <property type="match status" value="1"/>
</dbReference>
<protein>
    <submittedName>
        <fullName evidence="3">Mitochondrial protein</fullName>
    </submittedName>
</protein>
<comment type="caution">
    <text evidence="3">The sequence shown here is derived from an EMBL/GenBank/DDBJ whole genome shotgun (WGS) entry which is preliminary data.</text>
</comment>
<dbReference type="GO" id="GO:0003824">
    <property type="term" value="F:catalytic activity"/>
    <property type="evidence" value="ECO:0007669"/>
    <property type="project" value="UniProtKB-KW"/>
</dbReference>
<feature type="domain" description="Reverse transcriptase/retrotransposon-derived protein RNase H-like" evidence="2">
    <location>
        <begin position="97"/>
        <end position="149"/>
    </location>
</feature>
<dbReference type="InterPro" id="IPR050951">
    <property type="entry name" value="Retrovirus_Pol_polyprotein"/>
</dbReference>
<dbReference type="InterPro" id="IPR043128">
    <property type="entry name" value="Rev_trsase/Diguanyl_cyclase"/>
</dbReference>
<dbReference type="InterPro" id="IPR041577">
    <property type="entry name" value="RT_RNaseH_2"/>
</dbReference>
<keyword evidence="4" id="KW-1185">Reference proteome</keyword>